<dbReference type="AlphaFoldDB" id="A0A067T999"/>
<dbReference type="STRING" id="685588.A0A067T999"/>
<dbReference type="EMBL" id="KL142380">
    <property type="protein sequence ID" value="KDR75568.1"/>
    <property type="molecule type" value="Genomic_DNA"/>
</dbReference>
<proteinExistence type="inferred from homology"/>
<feature type="transmembrane region" description="Helical" evidence="6">
    <location>
        <begin position="225"/>
        <end position="251"/>
    </location>
</feature>
<evidence type="ECO:0000259" key="7">
    <source>
        <dbReference type="Pfam" id="PF20684"/>
    </source>
</evidence>
<dbReference type="Pfam" id="PF20684">
    <property type="entry name" value="Fung_rhodopsin"/>
    <property type="match status" value="1"/>
</dbReference>
<dbReference type="Proteomes" id="UP000027222">
    <property type="component" value="Unassembled WGS sequence"/>
</dbReference>
<evidence type="ECO:0000256" key="2">
    <source>
        <dbReference type="ARBA" id="ARBA00022692"/>
    </source>
</evidence>
<dbReference type="OrthoDB" id="3229610at2759"/>
<evidence type="ECO:0000313" key="9">
    <source>
        <dbReference type="Proteomes" id="UP000027222"/>
    </source>
</evidence>
<comment type="similarity">
    <text evidence="5">Belongs to the SAT4 family.</text>
</comment>
<name>A0A067T999_GALM3</name>
<dbReference type="GO" id="GO:0016020">
    <property type="term" value="C:membrane"/>
    <property type="evidence" value="ECO:0007669"/>
    <property type="project" value="UniProtKB-SubCell"/>
</dbReference>
<dbReference type="InterPro" id="IPR049326">
    <property type="entry name" value="Rhodopsin_dom_fungi"/>
</dbReference>
<accession>A0A067T999</accession>
<evidence type="ECO:0000256" key="4">
    <source>
        <dbReference type="ARBA" id="ARBA00023136"/>
    </source>
</evidence>
<feature type="transmembrane region" description="Helical" evidence="6">
    <location>
        <begin position="13"/>
        <end position="32"/>
    </location>
</feature>
<keyword evidence="9" id="KW-1185">Reference proteome</keyword>
<gene>
    <name evidence="8" type="ORF">GALMADRAFT_97249</name>
</gene>
<protein>
    <recommendedName>
        <fullName evidence="7">Rhodopsin domain-containing protein</fullName>
    </recommendedName>
</protein>
<feature type="transmembrane region" description="Helical" evidence="6">
    <location>
        <begin position="160"/>
        <end position="179"/>
    </location>
</feature>
<evidence type="ECO:0000256" key="1">
    <source>
        <dbReference type="ARBA" id="ARBA00004141"/>
    </source>
</evidence>
<feature type="transmembrane region" description="Helical" evidence="6">
    <location>
        <begin position="84"/>
        <end position="106"/>
    </location>
</feature>
<evidence type="ECO:0000313" key="8">
    <source>
        <dbReference type="EMBL" id="KDR75568.1"/>
    </source>
</evidence>
<evidence type="ECO:0000256" key="6">
    <source>
        <dbReference type="SAM" id="Phobius"/>
    </source>
</evidence>
<keyword evidence="2 6" id="KW-0812">Transmembrane</keyword>
<keyword evidence="3 6" id="KW-1133">Transmembrane helix</keyword>
<evidence type="ECO:0000256" key="5">
    <source>
        <dbReference type="ARBA" id="ARBA00038359"/>
    </source>
</evidence>
<dbReference type="PANTHER" id="PTHR33048">
    <property type="entry name" value="PTH11-LIKE INTEGRAL MEMBRANE PROTEIN (AFU_ORTHOLOGUE AFUA_5G11245)"/>
    <property type="match status" value="1"/>
</dbReference>
<dbReference type="HOGENOM" id="CLU_052841_2_0_1"/>
<feature type="transmembrane region" description="Helical" evidence="6">
    <location>
        <begin position="191"/>
        <end position="213"/>
    </location>
</feature>
<sequence length="345" mass="38853">MGLPPQSQLGWEISITLLHFLALSTTVVRVGHRLRTKLAWWDDYVVLIPLVCDFMFILLFWLQFKTDKISWLLPESNAFLFSWWFTSFLASSIIWFSRISLSLSIARLFLPGHLCRKCALGFAIILFLFYLAYLLIITLGCRGTPWWQLDETACIISKDSFVDFSSDIVLVAAPLYILWNISFPSTQRILILVLFSSSFLTLVASVSYCGLFFGASASGLDSRLLYLMMGQLQVSLSLLACNLLVIVMLIYNQVRRREPPQLAGQPPPIANQPTTSLETRNAHPIDIESRSFSTLTLTSISEHNSHHLNSTSQDMLSNVPTDLAVALSQKSETPKTTNTPLQTCF</sequence>
<evidence type="ECO:0000256" key="3">
    <source>
        <dbReference type="ARBA" id="ARBA00022989"/>
    </source>
</evidence>
<feature type="transmembrane region" description="Helical" evidence="6">
    <location>
        <begin position="44"/>
        <end position="64"/>
    </location>
</feature>
<organism evidence="8 9">
    <name type="scientific">Galerina marginata (strain CBS 339.88)</name>
    <dbReference type="NCBI Taxonomy" id="685588"/>
    <lineage>
        <taxon>Eukaryota</taxon>
        <taxon>Fungi</taxon>
        <taxon>Dikarya</taxon>
        <taxon>Basidiomycota</taxon>
        <taxon>Agaricomycotina</taxon>
        <taxon>Agaricomycetes</taxon>
        <taxon>Agaricomycetidae</taxon>
        <taxon>Agaricales</taxon>
        <taxon>Agaricineae</taxon>
        <taxon>Strophariaceae</taxon>
        <taxon>Galerina</taxon>
    </lineage>
</organism>
<dbReference type="InterPro" id="IPR052337">
    <property type="entry name" value="SAT4-like"/>
</dbReference>
<keyword evidence="4 6" id="KW-0472">Membrane</keyword>
<feature type="domain" description="Rhodopsin" evidence="7">
    <location>
        <begin position="29"/>
        <end position="207"/>
    </location>
</feature>
<comment type="subcellular location">
    <subcellularLocation>
        <location evidence="1">Membrane</location>
        <topology evidence="1">Multi-pass membrane protein</topology>
    </subcellularLocation>
</comment>
<reference evidence="9" key="1">
    <citation type="journal article" date="2014" name="Proc. Natl. Acad. Sci. U.S.A.">
        <title>Extensive sampling of basidiomycete genomes demonstrates inadequacy of the white-rot/brown-rot paradigm for wood decay fungi.</title>
        <authorList>
            <person name="Riley R."/>
            <person name="Salamov A.A."/>
            <person name="Brown D.W."/>
            <person name="Nagy L.G."/>
            <person name="Floudas D."/>
            <person name="Held B.W."/>
            <person name="Levasseur A."/>
            <person name="Lombard V."/>
            <person name="Morin E."/>
            <person name="Otillar R."/>
            <person name="Lindquist E.A."/>
            <person name="Sun H."/>
            <person name="LaButti K.M."/>
            <person name="Schmutz J."/>
            <person name="Jabbour D."/>
            <person name="Luo H."/>
            <person name="Baker S.E."/>
            <person name="Pisabarro A.G."/>
            <person name="Walton J.D."/>
            <person name="Blanchette R.A."/>
            <person name="Henrissat B."/>
            <person name="Martin F."/>
            <person name="Cullen D."/>
            <person name="Hibbett D.S."/>
            <person name="Grigoriev I.V."/>
        </authorList>
    </citation>
    <scope>NUCLEOTIDE SEQUENCE [LARGE SCALE GENOMIC DNA]</scope>
    <source>
        <strain evidence="9">CBS 339.88</strain>
    </source>
</reference>
<feature type="transmembrane region" description="Helical" evidence="6">
    <location>
        <begin position="118"/>
        <end position="140"/>
    </location>
</feature>
<dbReference type="PANTHER" id="PTHR33048:SF158">
    <property type="entry name" value="MEMBRANE PROTEIN PTH11-LIKE, PUTATIVE-RELATED"/>
    <property type="match status" value="1"/>
</dbReference>